<proteinExistence type="predicted"/>
<sequence>MSNIKPYPSTKPQTMSNINKLIQVLYSKTMSNIKTIQVLHSNNVKYQNLSKYYTKHLLKQCQTPINIKTYPSTLYAKHQNVKHQNFHWKFYSNNVKHQNLSKYFTKNNVKHQNLFKYFTQTMSNIKTYPSTLLKQCQTSKLIQVLYSNNVKHQTLSKVLHSNNVKHKTYPSTTLKTMSNIKTPSKYYTQTMSNIKTYPGITLNNVNIKPYPSTTLKQCQ</sequence>
<dbReference type="EMBL" id="CAJPWZ010002144">
    <property type="protein sequence ID" value="CAG2231408.1"/>
    <property type="molecule type" value="Genomic_DNA"/>
</dbReference>
<accession>A0A8S3TRK6</accession>
<dbReference type="AlphaFoldDB" id="A0A8S3TRK6"/>
<evidence type="ECO:0000313" key="1">
    <source>
        <dbReference type="EMBL" id="CAG2231408.1"/>
    </source>
</evidence>
<reference evidence="1" key="1">
    <citation type="submission" date="2021-03" db="EMBL/GenBank/DDBJ databases">
        <authorList>
            <person name="Bekaert M."/>
        </authorList>
    </citation>
    <scope>NUCLEOTIDE SEQUENCE</scope>
</reference>
<comment type="caution">
    <text evidence="1">The sequence shown here is derived from an EMBL/GenBank/DDBJ whole genome shotgun (WGS) entry which is preliminary data.</text>
</comment>
<protein>
    <submittedName>
        <fullName evidence="1">Uncharacterized protein</fullName>
    </submittedName>
</protein>
<dbReference type="Proteomes" id="UP000683360">
    <property type="component" value="Unassembled WGS sequence"/>
</dbReference>
<keyword evidence="2" id="KW-1185">Reference proteome</keyword>
<evidence type="ECO:0000313" key="2">
    <source>
        <dbReference type="Proteomes" id="UP000683360"/>
    </source>
</evidence>
<name>A0A8S3TRK6_MYTED</name>
<gene>
    <name evidence="1" type="ORF">MEDL_44195</name>
</gene>
<organism evidence="1 2">
    <name type="scientific">Mytilus edulis</name>
    <name type="common">Blue mussel</name>
    <dbReference type="NCBI Taxonomy" id="6550"/>
    <lineage>
        <taxon>Eukaryota</taxon>
        <taxon>Metazoa</taxon>
        <taxon>Spiralia</taxon>
        <taxon>Lophotrochozoa</taxon>
        <taxon>Mollusca</taxon>
        <taxon>Bivalvia</taxon>
        <taxon>Autobranchia</taxon>
        <taxon>Pteriomorphia</taxon>
        <taxon>Mytilida</taxon>
        <taxon>Mytiloidea</taxon>
        <taxon>Mytilidae</taxon>
        <taxon>Mytilinae</taxon>
        <taxon>Mytilus</taxon>
    </lineage>
</organism>